<dbReference type="GO" id="GO:0016020">
    <property type="term" value="C:membrane"/>
    <property type="evidence" value="ECO:0007669"/>
    <property type="project" value="UniProtKB-SubCell"/>
</dbReference>
<dbReference type="Proteomes" id="UP000885750">
    <property type="component" value="Unassembled WGS sequence"/>
</dbReference>
<dbReference type="InterPro" id="IPR036013">
    <property type="entry name" value="Band_7/SPFH_dom_sf"/>
</dbReference>
<feature type="domain" description="Band 7" evidence="3">
    <location>
        <begin position="11"/>
        <end position="187"/>
    </location>
</feature>
<keyword evidence="2" id="KW-0175">Coiled coil</keyword>
<comment type="caution">
    <text evidence="4">The sequence shown here is derived from an EMBL/GenBank/DDBJ whole genome shotgun (WGS) entry which is preliminary data.</text>
</comment>
<name>A0A7V2WU15_LEUMU</name>
<accession>A0A7V2WU15</accession>
<dbReference type="SUPFAM" id="SSF117892">
    <property type="entry name" value="Band 7/SPFH domain"/>
    <property type="match status" value="1"/>
</dbReference>
<dbReference type="EMBL" id="DRMS01000087">
    <property type="protein sequence ID" value="HFC91598.1"/>
    <property type="molecule type" value="Genomic_DNA"/>
</dbReference>
<dbReference type="AlphaFoldDB" id="A0A7V2WU15"/>
<organism evidence="4">
    <name type="scientific">Leucothrix mucor</name>
    <dbReference type="NCBI Taxonomy" id="45248"/>
    <lineage>
        <taxon>Bacteria</taxon>
        <taxon>Pseudomonadati</taxon>
        <taxon>Pseudomonadota</taxon>
        <taxon>Gammaproteobacteria</taxon>
        <taxon>Thiotrichales</taxon>
        <taxon>Thiotrichaceae</taxon>
        <taxon>Leucothrix</taxon>
    </lineage>
</organism>
<evidence type="ECO:0000256" key="2">
    <source>
        <dbReference type="SAM" id="Coils"/>
    </source>
</evidence>
<dbReference type="Gene3D" id="3.30.479.30">
    <property type="entry name" value="Band 7 domain"/>
    <property type="match status" value="1"/>
</dbReference>
<evidence type="ECO:0000256" key="1">
    <source>
        <dbReference type="ARBA" id="ARBA00004167"/>
    </source>
</evidence>
<protein>
    <submittedName>
        <fullName evidence="4">NrtR-regulated NrtX</fullName>
    </submittedName>
</protein>
<feature type="coiled-coil region" evidence="2">
    <location>
        <begin position="215"/>
        <end position="255"/>
    </location>
</feature>
<dbReference type="Pfam" id="PF01145">
    <property type="entry name" value="Band_7"/>
    <property type="match status" value="1"/>
</dbReference>
<evidence type="ECO:0000313" key="4">
    <source>
        <dbReference type="EMBL" id="HFC91598.1"/>
    </source>
</evidence>
<dbReference type="InterPro" id="IPR001107">
    <property type="entry name" value="Band_7"/>
</dbReference>
<gene>
    <name evidence="4" type="ORF">ENJ51_02160</name>
</gene>
<evidence type="ECO:0000259" key="3">
    <source>
        <dbReference type="Pfam" id="PF01145"/>
    </source>
</evidence>
<comment type="subcellular location">
    <subcellularLocation>
        <location evidence="1">Membrane</location>
        <topology evidence="1">Single-pass membrane protein</topology>
    </subcellularLocation>
</comment>
<sequence length="341" mass="38148">MFGLNYFKADSSTFVIKTVKGKVRQKGKGLSFFYNAAVSSIATLPANVQETPFIFNLKTADFQALTVQGQLAYQIAEPLKMAEMLNFTLKKDGVNYASEDPLKLSDRVIRVVQSMVQNKIQKSTLREALVSAPALVELIRMQLEQETSLAVMGIVPLDISISAIQPSTETARALEAEAREEILKEADDATYSRRKSAVEQERMIKEAELETDLSVQQKEQEIEESRIANERTLLRAEMETEQERLQAKIEAENQRKALVLTRGENSKQEADAEAYAIAEKMKAFKELPVDNLKAMALANMQADQLMAMAFESLAQNAEKIGELTISPDLFSQMAKKVGRQR</sequence>
<reference evidence="4" key="1">
    <citation type="journal article" date="2020" name="mSystems">
        <title>Genome- and Community-Level Interaction Insights into Carbon Utilization and Element Cycling Functions of Hydrothermarchaeota in Hydrothermal Sediment.</title>
        <authorList>
            <person name="Zhou Z."/>
            <person name="Liu Y."/>
            <person name="Xu W."/>
            <person name="Pan J."/>
            <person name="Luo Z.H."/>
            <person name="Li M."/>
        </authorList>
    </citation>
    <scope>NUCLEOTIDE SEQUENCE [LARGE SCALE GENOMIC DNA]</scope>
    <source>
        <strain evidence="4">HyVt-493</strain>
    </source>
</reference>
<proteinExistence type="predicted"/>